<dbReference type="Proteomes" id="UP001359886">
    <property type="component" value="Unassembled WGS sequence"/>
</dbReference>
<reference evidence="5 6" key="1">
    <citation type="submission" date="2024-02" db="EMBL/GenBank/DDBJ databases">
        <title>A novel Wenzhouxiangellaceae bacterium, isolated from coastal sediments.</title>
        <authorList>
            <person name="Du Z.-J."/>
            <person name="Ye Y.-Q."/>
            <person name="Zhang X.-Y."/>
        </authorList>
    </citation>
    <scope>NUCLEOTIDE SEQUENCE [LARGE SCALE GENOMIC DNA]</scope>
    <source>
        <strain evidence="5 6">CH-27</strain>
    </source>
</reference>
<evidence type="ECO:0000259" key="4">
    <source>
        <dbReference type="Pfam" id="PF01712"/>
    </source>
</evidence>
<accession>A0AAW9R5F3</accession>
<feature type="active site" description="Proton acceptor" evidence="1">
    <location>
        <position position="82"/>
    </location>
</feature>
<dbReference type="CDD" id="cd01673">
    <property type="entry name" value="dNK"/>
    <property type="match status" value="1"/>
</dbReference>
<evidence type="ECO:0000313" key="5">
    <source>
        <dbReference type="EMBL" id="MEJ8566742.1"/>
    </source>
</evidence>
<feature type="binding site" evidence="3">
    <location>
        <begin position="140"/>
        <end position="144"/>
    </location>
    <ligand>
        <name>ATP</name>
        <dbReference type="ChEBI" id="CHEBI:30616"/>
    </ligand>
</feature>
<dbReference type="RefSeq" id="WP_354694063.1">
    <property type="nucleotide sequence ID" value="NZ_JAZHOG010000002.1"/>
</dbReference>
<feature type="domain" description="Deoxynucleoside kinase" evidence="4">
    <location>
        <begin position="7"/>
        <end position="203"/>
    </location>
</feature>
<protein>
    <submittedName>
        <fullName evidence="5">Deoxynucleoside kinase</fullName>
    </submittedName>
</protein>
<dbReference type="AlphaFoldDB" id="A0AAW9R5F3"/>
<organism evidence="5 6">
    <name type="scientific">Elongatibacter sediminis</name>
    <dbReference type="NCBI Taxonomy" id="3119006"/>
    <lineage>
        <taxon>Bacteria</taxon>
        <taxon>Pseudomonadati</taxon>
        <taxon>Pseudomonadota</taxon>
        <taxon>Gammaproteobacteria</taxon>
        <taxon>Chromatiales</taxon>
        <taxon>Wenzhouxiangellaceae</taxon>
        <taxon>Elongatibacter</taxon>
    </lineage>
</organism>
<evidence type="ECO:0000256" key="2">
    <source>
        <dbReference type="PIRSR" id="PIRSR000705-2"/>
    </source>
</evidence>
<dbReference type="GO" id="GO:0005737">
    <property type="term" value="C:cytoplasm"/>
    <property type="evidence" value="ECO:0007669"/>
    <property type="project" value="TreeGrafter"/>
</dbReference>
<keyword evidence="3" id="KW-0547">Nucleotide-binding</keyword>
<dbReference type="InterPro" id="IPR002624">
    <property type="entry name" value="DCK/DGK"/>
</dbReference>
<keyword evidence="6" id="KW-1185">Reference proteome</keyword>
<dbReference type="Gene3D" id="3.40.50.300">
    <property type="entry name" value="P-loop containing nucleotide triphosphate hydrolases"/>
    <property type="match status" value="1"/>
</dbReference>
<dbReference type="PANTHER" id="PTHR10513">
    <property type="entry name" value="DEOXYNUCLEOSIDE KINASE"/>
    <property type="match status" value="1"/>
</dbReference>
<dbReference type="GO" id="GO:0019136">
    <property type="term" value="F:deoxynucleoside kinase activity"/>
    <property type="evidence" value="ECO:0007669"/>
    <property type="project" value="InterPro"/>
</dbReference>
<dbReference type="InterPro" id="IPR050566">
    <property type="entry name" value="Deoxyribonucleoside_kinase"/>
</dbReference>
<keyword evidence="5" id="KW-0808">Transferase</keyword>
<feature type="binding site" evidence="2">
    <location>
        <position position="149"/>
    </location>
    <ligand>
        <name>substrate</name>
    </ligand>
</feature>
<dbReference type="InterPro" id="IPR027417">
    <property type="entry name" value="P-loop_NTPase"/>
</dbReference>
<dbReference type="InterPro" id="IPR031314">
    <property type="entry name" value="DNK_dom"/>
</dbReference>
<comment type="caution">
    <text evidence="5">The sequence shown here is derived from an EMBL/GenBank/DDBJ whole genome shotgun (WGS) entry which is preliminary data.</text>
</comment>
<dbReference type="GO" id="GO:0005524">
    <property type="term" value="F:ATP binding"/>
    <property type="evidence" value="ECO:0007669"/>
    <property type="project" value="UniProtKB-KW"/>
</dbReference>
<gene>
    <name evidence="5" type="ORF">V3330_03790</name>
</gene>
<sequence>MGQRKFIAIAGNIGTGKSSLLEFLTSTYDVAPFYEPNEANPYLADFYADMKRWAFQSQMFFLSNKFRMHQEADRRRGVVVLDRTIYEDAEVFATALYRMRKIDRRDWETYWDFYQTLVRAIQPPDLMIYLRCPMRVLRRRIRMRGRGMEQDIPLSYLKRLDRLYEEWFGRYTLGEVLVLKSDRLDFVHDLVDRQDVRSRVEALLPASLCRTRRRQSV</sequence>
<feature type="binding site" evidence="2">
    <location>
        <position position="88"/>
    </location>
    <ligand>
        <name>substrate</name>
    </ligand>
</feature>
<evidence type="ECO:0000256" key="1">
    <source>
        <dbReference type="PIRSR" id="PIRSR000705-1"/>
    </source>
</evidence>
<dbReference type="EMBL" id="JAZHOG010000002">
    <property type="protein sequence ID" value="MEJ8566742.1"/>
    <property type="molecule type" value="Genomic_DNA"/>
</dbReference>
<keyword evidence="5" id="KW-0418">Kinase</keyword>
<dbReference type="Pfam" id="PF01712">
    <property type="entry name" value="dNK"/>
    <property type="match status" value="1"/>
</dbReference>
<dbReference type="SUPFAM" id="SSF52540">
    <property type="entry name" value="P-loop containing nucleoside triphosphate hydrolases"/>
    <property type="match status" value="1"/>
</dbReference>
<name>A0AAW9R5F3_9GAMM</name>
<feature type="binding site" evidence="2">
    <location>
        <position position="47"/>
    </location>
    <ligand>
        <name>substrate</name>
    </ligand>
</feature>
<keyword evidence="3" id="KW-0067">ATP-binding</keyword>
<feature type="binding site" evidence="2">
    <location>
        <position position="83"/>
    </location>
    <ligand>
        <name>substrate</name>
    </ligand>
</feature>
<feature type="binding site" evidence="2">
    <location>
        <position position="58"/>
    </location>
    <ligand>
        <name>substrate</name>
    </ligand>
</feature>
<feature type="binding site" evidence="2">
    <location>
        <position position="35"/>
    </location>
    <ligand>
        <name>substrate</name>
    </ligand>
</feature>
<evidence type="ECO:0000256" key="3">
    <source>
        <dbReference type="PIRSR" id="PIRSR000705-3"/>
    </source>
</evidence>
<dbReference type="PANTHER" id="PTHR10513:SF35">
    <property type="entry name" value="DEOXYADENOSINE KINASE"/>
    <property type="match status" value="1"/>
</dbReference>
<proteinExistence type="predicted"/>
<feature type="binding site" evidence="3">
    <location>
        <begin position="184"/>
        <end position="186"/>
    </location>
    <ligand>
        <name>ATP</name>
        <dbReference type="ChEBI" id="CHEBI:30616"/>
    </ligand>
</feature>
<feature type="binding site" evidence="3">
    <location>
        <begin position="11"/>
        <end position="19"/>
    </location>
    <ligand>
        <name>ATP</name>
        <dbReference type="ChEBI" id="CHEBI:30616"/>
    </ligand>
</feature>
<evidence type="ECO:0000313" key="6">
    <source>
        <dbReference type="Proteomes" id="UP001359886"/>
    </source>
</evidence>
<dbReference type="PIRSF" id="PIRSF000705">
    <property type="entry name" value="DNK"/>
    <property type="match status" value="1"/>
</dbReference>